<keyword evidence="8" id="KW-1185">Reference proteome</keyword>
<evidence type="ECO:0000256" key="5">
    <source>
        <dbReference type="SAM" id="SignalP"/>
    </source>
</evidence>
<dbReference type="VEuPathDB" id="VectorBase:SCAU006936"/>
<dbReference type="InterPro" id="IPR013818">
    <property type="entry name" value="Lipase"/>
</dbReference>
<protein>
    <recommendedName>
        <fullName evidence="6">Lipase domain-containing protein</fullName>
    </recommendedName>
</protein>
<gene>
    <name evidence="7" type="primary">106082399</name>
</gene>
<dbReference type="PANTHER" id="PTHR11610">
    <property type="entry name" value="LIPASE"/>
    <property type="match status" value="1"/>
</dbReference>
<dbReference type="AlphaFoldDB" id="A0A1I8PD64"/>
<reference evidence="7" key="1">
    <citation type="submission" date="2020-05" db="UniProtKB">
        <authorList>
            <consortium name="EnsemblMetazoa"/>
        </authorList>
    </citation>
    <scope>IDENTIFICATION</scope>
    <source>
        <strain evidence="7">USDA</strain>
    </source>
</reference>
<dbReference type="Proteomes" id="UP000095300">
    <property type="component" value="Unassembled WGS sequence"/>
</dbReference>
<feature type="domain" description="Lipase" evidence="6">
    <location>
        <begin position="76"/>
        <end position="245"/>
    </location>
</feature>
<dbReference type="GO" id="GO:0005615">
    <property type="term" value="C:extracellular space"/>
    <property type="evidence" value="ECO:0007669"/>
    <property type="project" value="TreeGrafter"/>
</dbReference>
<keyword evidence="3" id="KW-0964">Secreted</keyword>
<comment type="similarity">
    <text evidence="2 4">Belongs to the AB hydrolase superfamily. Lipase family.</text>
</comment>
<feature type="chain" id="PRO_5009326474" description="Lipase domain-containing protein" evidence="5">
    <location>
        <begin position="23"/>
        <end position="380"/>
    </location>
</feature>
<dbReference type="STRING" id="35570.A0A1I8PD64"/>
<dbReference type="GO" id="GO:0017171">
    <property type="term" value="F:serine hydrolase activity"/>
    <property type="evidence" value="ECO:0007669"/>
    <property type="project" value="TreeGrafter"/>
</dbReference>
<proteinExistence type="inferred from homology"/>
<evidence type="ECO:0000256" key="1">
    <source>
        <dbReference type="ARBA" id="ARBA00004613"/>
    </source>
</evidence>
<dbReference type="KEGG" id="scac:106082399"/>
<evidence type="ECO:0000256" key="2">
    <source>
        <dbReference type="ARBA" id="ARBA00010701"/>
    </source>
</evidence>
<dbReference type="GO" id="GO:0016298">
    <property type="term" value="F:lipase activity"/>
    <property type="evidence" value="ECO:0007669"/>
    <property type="project" value="InterPro"/>
</dbReference>
<dbReference type="SUPFAM" id="SSF53474">
    <property type="entry name" value="alpha/beta-Hydrolases"/>
    <property type="match status" value="1"/>
</dbReference>
<evidence type="ECO:0000259" key="6">
    <source>
        <dbReference type="Pfam" id="PF00151"/>
    </source>
</evidence>
<evidence type="ECO:0000256" key="4">
    <source>
        <dbReference type="RuleBase" id="RU004262"/>
    </source>
</evidence>
<dbReference type="EnsemblMetazoa" id="SCAU006936-RA">
    <property type="protein sequence ID" value="SCAU006936-PA"/>
    <property type="gene ID" value="SCAU006936"/>
</dbReference>
<evidence type="ECO:0000256" key="3">
    <source>
        <dbReference type="ARBA" id="ARBA00022525"/>
    </source>
</evidence>
<dbReference type="InterPro" id="IPR000734">
    <property type="entry name" value="TAG_lipase"/>
</dbReference>
<evidence type="ECO:0000313" key="8">
    <source>
        <dbReference type="Proteomes" id="UP000095300"/>
    </source>
</evidence>
<organism evidence="7 8">
    <name type="scientific">Stomoxys calcitrans</name>
    <name type="common">Stable fly</name>
    <name type="synonym">Conops calcitrans</name>
    <dbReference type="NCBI Taxonomy" id="35570"/>
    <lineage>
        <taxon>Eukaryota</taxon>
        <taxon>Metazoa</taxon>
        <taxon>Ecdysozoa</taxon>
        <taxon>Arthropoda</taxon>
        <taxon>Hexapoda</taxon>
        <taxon>Insecta</taxon>
        <taxon>Pterygota</taxon>
        <taxon>Neoptera</taxon>
        <taxon>Endopterygota</taxon>
        <taxon>Diptera</taxon>
        <taxon>Brachycera</taxon>
        <taxon>Muscomorpha</taxon>
        <taxon>Muscoidea</taxon>
        <taxon>Muscidae</taxon>
        <taxon>Stomoxys</taxon>
    </lineage>
</organism>
<feature type="signal peptide" evidence="5">
    <location>
        <begin position="1"/>
        <end position="22"/>
    </location>
</feature>
<dbReference type="OrthoDB" id="7907111at2759"/>
<accession>A0A1I8PD64</accession>
<dbReference type="GO" id="GO:0016042">
    <property type="term" value="P:lipid catabolic process"/>
    <property type="evidence" value="ECO:0007669"/>
    <property type="project" value="TreeGrafter"/>
</dbReference>
<dbReference type="Pfam" id="PF00151">
    <property type="entry name" value="Lipase"/>
    <property type="match status" value="1"/>
</dbReference>
<name>A0A1I8PD64_STOCA</name>
<keyword evidence="5" id="KW-0732">Signal</keyword>
<evidence type="ECO:0000313" key="7">
    <source>
        <dbReference type="EnsemblMetazoa" id="SCAU006936-PA"/>
    </source>
</evidence>
<dbReference type="Gene3D" id="3.40.50.1820">
    <property type="entry name" value="alpha/beta hydrolase"/>
    <property type="match status" value="1"/>
</dbReference>
<sequence>MFNLSLGQLILVSLLCLCEIYGESEFEFRNDMPESYHHHHRSNINNNNNNNNVINLYSVRWLHLPSTVRNLSNAMRRTTSQSKPTIQKSIEFIFYKNGDILFRTTPGNVDLQKSLSFLSNQCGGNEKTAYVFHGWTESCTTEWVTQLIERLTFYRGGCIICVDYKEWADKPYLDLVQRFDVISEILYEEILTQIRNGLNPQNNYMFGFSYGGQLASKIGRVLNFYHGYKIKRMDLCDIAGPGFDFLSYSRHHEAADNVSCYYSSLDKSTQFRNCDQNILLGHCGYTQPAVLSQPYWSSHGLSVRMYINAFDFPFYASKVVPPLCISGNPIKNIPEGFKVGYNGDLANGIAGDIFVPTSLNYPYNLSKRELKVYEKYLNSS</sequence>
<dbReference type="InterPro" id="IPR029058">
    <property type="entry name" value="AB_hydrolase_fold"/>
</dbReference>
<comment type="subcellular location">
    <subcellularLocation>
        <location evidence="1">Secreted</location>
    </subcellularLocation>
</comment>
<dbReference type="PANTHER" id="PTHR11610:SF104">
    <property type="entry name" value="AGAP010328-PA"/>
    <property type="match status" value="1"/>
</dbReference>